<gene>
    <name evidence="2" type="ORF">D3Y57_11370</name>
</gene>
<evidence type="ECO:0000256" key="1">
    <source>
        <dbReference type="SAM" id="Phobius"/>
    </source>
</evidence>
<evidence type="ECO:0000313" key="3">
    <source>
        <dbReference type="Proteomes" id="UP000276254"/>
    </source>
</evidence>
<reference evidence="2 3" key="1">
    <citation type="submission" date="2018-09" db="EMBL/GenBank/DDBJ databases">
        <title>Sphingomonas peninsula sp. nov., isolated from fildes peninsula, Antarctic soil.</title>
        <authorList>
            <person name="Yingchao G."/>
        </authorList>
    </citation>
    <scope>NUCLEOTIDE SEQUENCE [LARGE SCALE GENOMIC DNA]</scope>
    <source>
        <strain evidence="2 3">YZ-8</strain>
    </source>
</reference>
<dbReference type="EMBL" id="CP032829">
    <property type="protein sequence ID" value="AYJ86456.1"/>
    <property type="molecule type" value="Genomic_DNA"/>
</dbReference>
<keyword evidence="1" id="KW-0472">Membrane</keyword>
<sequence length="133" mass="15436">MNQGLAQFSMPAYLHNMSFIPRPTSPRVAWRDAVSFMRQRRPHQIVFAALAIGIPILVILAFINEFNRPPEWHPPEIMYVQQWSAERTRAEIAAQQARDLPAELAKKKQIEEFQAERRAQFKRARDALRSVGI</sequence>
<organism evidence="2 3">
    <name type="scientific">Sphingomonas paeninsulae</name>
    <dbReference type="NCBI Taxonomy" id="2319844"/>
    <lineage>
        <taxon>Bacteria</taxon>
        <taxon>Pseudomonadati</taxon>
        <taxon>Pseudomonadota</taxon>
        <taxon>Alphaproteobacteria</taxon>
        <taxon>Sphingomonadales</taxon>
        <taxon>Sphingomonadaceae</taxon>
        <taxon>Sphingomonas</taxon>
    </lineage>
</organism>
<dbReference type="Proteomes" id="UP000276254">
    <property type="component" value="Chromosome"/>
</dbReference>
<dbReference type="KEGG" id="spha:D3Y57_11370"/>
<keyword evidence="1" id="KW-0812">Transmembrane</keyword>
<proteinExistence type="predicted"/>
<keyword evidence="3" id="KW-1185">Reference proteome</keyword>
<accession>A0A494TKV6</accession>
<evidence type="ECO:0000313" key="2">
    <source>
        <dbReference type="EMBL" id="AYJ86456.1"/>
    </source>
</evidence>
<dbReference type="AlphaFoldDB" id="A0A494TKV6"/>
<dbReference type="OrthoDB" id="7391871at2"/>
<keyword evidence="1" id="KW-1133">Transmembrane helix</keyword>
<name>A0A494TKV6_SPHPE</name>
<protein>
    <submittedName>
        <fullName evidence="2">Uncharacterized protein</fullName>
    </submittedName>
</protein>
<feature type="transmembrane region" description="Helical" evidence="1">
    <location>
        <begin position="45"/>
        <end position="63"/>
    </location>
</feature>
<dbReference type="RefSeq" id="WP_121153081.1">
    <property type="nucleotide sequence ID" value="NZ_CP032829.1"/>
</dbReference>